<sequence>MTRQPLPLSSEWASPDAYLDSLLSFATRTEIFKNFCGGVHILDFLIREPDLYLSVVPEDWREFFARHEILDILDLLMREDIRPFLNTQSEEEHLTWRDGPVPPRSLVEYIHNIRRHSLRREFTPVSEQPDINRPVGKKGIPYHVFIGMKPKKCHEVENFSKYVASLTEDVDRIRGEEEGISHIVDFGSGQNYLGRALVSPPYNRHVIAIERRHNDIASAKRKDIRAKVAEKTIVMRNKKEHRAKMRAAAVLDDETTIKSVSESGDATLGTPGKKGENPADLATILLIADTRADAGSGEKELETTRSGPKGSLDYVEHEIRDGYLEPIIKHITGAPENDVEQDKASTNDSTSTSASRVMVVSLHSCGNLVHHGIKSLILNQSVVAIAMIGCCYNLMTERLGPATYKLPSLRLPNSRLQQTSSSCDPHGFPMSRHFEQYKHETGEGIRLNITARMMAVQAPYNWGNEDSEAFFTRHFYRALLQRVLVDYEVVPVPGRTSSGDTAGKPEVAADAEIPGCPLIVGSLRKSAFLSFTAYARAAVAKLVHDPLYGDVIKERVEGLPDHTLEEYVARYQPAKKNLSVVWSLMAFSASVVESMIVTDRWLYLREQEVVKDAWVEPVFEYSHSPRNLVVVGVKK</sequence>
<gene>
    <name evidence="3" type="ORF">MCYG_01706</name>
</gene>
<dbReference type="STRING" id="554155.C5FHQ7"/>
<dbReference type="PANTHER" id="PTHR12496">
    <property type="entry name" value="CGI-41 METHYLTRANSFERASE"/>
    <property type="match status" value="1"/>
</dbReference>
<dbReference type="eggNOG" id="KOG2651">
    <property type="taxonomic scope" value="Eukaryota"/>
</dbReference>
<dbReference type="InterPro" id="IPR052220">
    <property type="entry name" value="METTL25"/>
</dbReference>
<dbReference type="OrthoDB" id="10258156at2759"/>
<dbReference type="HOGENOM" id="CLU_016581_1_0_1"/>
<dbReference type="GeneID" id="9227751"/>
<protein>
    <recommendedName>
        <fullName evidence="2">Methyltransferase domain-containing protein</fullName>
    </recommendedName>
</protein>
<evidence type="ECO:0000259" key="2">
    <source>
        <dbReference type="Pfam" id="PF13679"/>
    </source>
</evidence>
<evidence type="ECO:0000256" key="1">
    <source>
        <dbReference type="SAM" id="MobiDB-lite"/>
    </source>
</evidence>
<accession>C5FHQ7</accession>
<dbReference type="InterPro" id="IPR025714">
    <property type="entry name" value="Methyltranfer_dom"/>
</dbReference>
<dbReference type="VEuPathDB" id="FungiDB:MCYG_01706"/>
<feature type="domain" description="Methyltransferase" evidence="2">
    <location>
        <begin position="151"/>
        <end position="397"/>
    </location>
</feature>
<dbReference type="RefSeq" id="XP_002848772.1">
    <property type="nucleotide sequence ID" value="XM_002848726.1"/>
</dbReference>
<reference evidence="4" key="1">
    <citation type="journal article" date="2012" name="MBio">
        <title>Comparative genome analysis of Trichophyton rubrum and related dermatophytes reveals candidate genes involved in infection.</title>
        <authorList>
            <person name="Martinez D.A."/>
            <person name="Oliver B.G."/>
            <person name="Graeser Y."/>
            <person name="Goldberg J.M."/>
            <person name="Li W."/>
            <person name="Martinez-Rossi N.M."/>
            <person name="Monod M."/>
            <person name="Shelest E."/>
            <person name="Barton R.C."/>
            <person name="Birch E."/>
            <person name="Brakhage A.A."/>
            <person name="Chen Z."/>
            <person name="Gurr S.J."/>
            <person name="Heiman D."/>
            <person name="Heitman J."/>
            <person name="Kosti I."/>
            <person name="Rossi A."/>
            <person name="Saif S."/>
            <person name="Samalova M."/>
            <person name="Saunders C.W."/>
            <person name="Shea T."/>
            <person name="Summerbell R.C."/>
            <person name="Xu J."/>
            <person name="Young S."/>
            <person name="Zeng Q."/>
            <person name="Birren B.W."/>
            <person name="Cuomo C.A."/>
            <person name="White T.C."/>
        </authorList>
    </citation>
    <scope>NUCLEOTIDE SEQUENCE [LARGE SCALE GENOMIC DNA]</scope>
    <source>
        <strain evidence="4">ATCC MYA-4605 / CBS 113480</strain>
    </source>
</reference>
<dbReference type="OMA" id="LQAPYNW"/>
<evidence type="ECO:0000313" key="4">
    <source>
        <dbReference type="Proteomes" id="UP000002035"/>
    </source>
</evidence>
<dbReference type="Pfam" id="PF13679">
    <property type="entry name" value="Methyltransf_32"/>
    <property type="match status" value="1"/>
</dbReference>
<dbReference type="EMBL" id="DS995702">
    <property type="protein sequence ID" value="EEQ28887.1"/>
    <property type="molecule type" value="Genomic_DNA"/>
</dbReference>
<organism evidence="3 4">
    <name type="scientific">Arthroderma otae (strain ATCC MYA-4605 / CBS 113480)</name>
    <name type="common">Microsporum canis</name>
    <dbReference type="NCBI Taxonomy" id="554155"/>
    <lineage>
        <taxon>Eukaryota</taxon>
        <taxon>Fungi</taxon>
        <taxon>Dikarya</taxon>
        <taxon>Ascomycota</taxon>
        <taxon>Pezizomycotina</taxon>
        <taxon>Eurotiomycetes</taxon>
        <taxon>Eurotiomycetidae</taxon>
        <taxon>Onygenales</taxon>
        <taxon>Arthrodermataceae</taxon>
        <taxon>Microsporum</taxon>
    </lineage>
</organism>
<name>C5FHQ7_ARTOC</name>
<dbReference type="Proteomes" id="UP000002035">
    <property type="component" value="Unassembled WGS sequence"/>
</dbReference>
<proteinExistence type="predicted"/>
<dbReference type="AlphaFoldDB" id="C5FHQ7"/>
<feature type="region of interest" description="Disordered" evidence="1">
    <location>
        <begin position="333"/>
        <end position="352"/>
    </location>
</feature>
<dbReference type="PANTHER" id="PTHR12496:SF0">
    <property type="entry name" value="METHYLTRANSFERASE DOMAIN-CONTAINING PROTEIN"/>
    <property type="match status" value="1"/>
</dbReference>
<keyword evidence="4" id="KW-1185">Reference proteome</keyword>
<evidence type="ECO:0000313" key="3">
    <source>
        <dbReference type="EMBL" id="EEQ28887.1"/>
    </source>
</evidence>